<organism evidence="2 3">
    <name type="scientific">Pristionchus mayeri</name>
    <dbReference type="NCBI Taxonomy" id="1317129"/>
    <lineage>
        <taxon>Eukaryota</taxon>
        <taxon>Metazoa</taxon>
        <taxon>Ecdysozoa</taxon>
        <taxon>Nematoda</taxon>
        <taxon>Chromadorea</taxon>
        <taxon>Rhabditida</taxon>
        <taxon>Rhabditina</taxon>
        <taxon>Diplogasteromorpha</taxon>
        <taxon>Diplogasteroidea</taxon>
        <taxon>Neodiplogasteridae</taxon>
        <taxon>Pristionchus</taxon>
    </lineage>
</organism>
<name>A0AAN5ICP9_9BILA</name>
<protein>
    <submittedName>
        <fullName evidence="2">Uncharacterized protein</fullName>
    </submittedName>
</protein>
<dbReference type="Proteomes" id="UP001328107">
    <property type="component" value="Unassembled WGS sequence"/>
</dbReference>
<gene>
    <name evidence="2" type="ORF">PMAYCL1PPCAC_31543</name>
</gene>
<evidence type="ECO:0000256" key="1">
    <source>
        <dbReference type="SAM" id="MobiDB-lite"/>
    </source>
</evidence>
<feature type="region of interest" description="Disordered" evidence="1">
    <location>
        <begin position="1"/>
        <end position="131"/>
    </location>
</feature>
<feature type="region of interest" description="Disordered" evidence="1">
    <location>
        <begin position="185"/>
        <end position="263"/>
    </location>
</feature>
<dbReference type="AlphaFoldDB" id="A0AAN5ICP9"/>
<sequence length="557" mass="62193">VSRMGQNESIPIPPPSTSTQEPLQDVHILPEADHEQPAVVRNKEANEKKRDEERLPLENKPNVSRQPHGTKSQKVRSRPPENVKKAEKKAPKKKNNIKEALSDKSTIEEKEEAEKKTKGRTPKPPKWVIEDAGPKVFYPKVMAKKDKQGRELAKLAMDIVDSQHDLTKDPEDWYNGSEFDLQKQLSMSDRIKVNRRTRKSNDSTESKSESKETKKAPKRRANSSRKREPKTKPMDGTLTISRSDTPIDNDGSSLYSSTCSEMGEEQSASADLALLEQICTPFGPREEEMNMNAMVAINDGLREEEMIQPLMADPLEMAPSSTYSISYLNPLPPQFPEDFLEVKGVIDETATSPPSALNSVRERRLPTADVLDHEKLQCRYNMDGVQYKSLLLAIRLTQGTSIEELLSVLETEESDMWLVPACRPQADSDGHVALVFTHEKQANRLLRQRTIVVGTSFLAIEQPGAILAKVEAHNSMDKEYLRDIIVRAIGGSILHLQKVESGAVVLLPSVDTASKLIKQGVVGPLTFSSLQGVAPLEQVVSWPTIDTNWASELGMRD</sequence>
<feature type="compositionally biased region" description="Polar residues" evidence="1">
    <location>
        <begin position="238"/>
        <end position="260"/>
    </location>
</feature>
<reference evidence="3" key="1">
    <citation type="submission" date="2022-10" db="EMBL/GenBank/DDBJ databases">
        <title>Genome assembly of Pristionchus species.</title>
        <authorList>
            <person name="Yoshida K."/>
            <person name="Sommer R.J."/>
        </authorList>
    </citation>
    <scope>NUCLEOTIDE SEQUENCE [LARGE SCALE GENOMIC DNA]</scope>
    <source>
        <strain evidence="3">RS5460</strain>
    </source>
</reference>
<feature type="compositionally biased region" description="Basic and acidic residues" evidence="1">
    <location>
        <begin position="96"/>
        <end position="116"/>
    </location>
</feature>
<feature type="non-terminal residue" evidence="2">
    <location>
        <position position="1"/>
    </location>
</feature>
<dbReference type="EMBL" id="BTRK01000006">
    <property type="protein sequence ID" value="GMR61348.1"/>
    <property type="molecule type" value="Genomic_DNA"/>
</dbReference>
<accession>A0AAN5ICP9</accession>
<evidence type="ECO:0000313" key="2">
    <source>
        <dbReference type="EMBL" id="GMR61348.1"/>
    </source>
</evidence>
<feature type="compositionally biased region" description="Basic and acidic residues" evidence="1">
    <location>
        <begin position="28"/>
        <end position="57"/>
    </location>
</feature>
<feature type="compositionally biased region" description="Basic and acidic residues" evidence="1">
    <location>
        <begin position="199"/>
        <end position="215"/>
    </location>
</feature>
<feature type="compositionally biased region" description="Polar residues" evidence="1">
    <location>
        <begin position="61"/>
        <end position="70"/>
    </location>
</feature>
<feature type="compositionally biased region" description="Basic residues" evidence="1">
    <location>
        <begin position="216"/>
        <end position="229"/>
    </location>
</feature>
<keyword evidence="3" id="KW-1185">Reference proteome</keyword>
<proteinExistence type="predicted"/>
<evidence type="ECO:0000313" key="3">
    <source>
        <dbReference type="Proteomes" id="UP001328107"/>
    </source>
</evidence>
<comment type="caution">
    <text evidence="2">The sequence shown here is derived from an EMBL/GenBank/DDBJ whole genome shotgun (WGS) entry which is preliminary data.</text>
</comment>
<feature type="compositionally biased region" description="Basic and acidic residues" evidence="1">
    <location>
        <begin position="78"/>
        <end position="89"/>
    </location>
</feature>